<dbReference type="PANTHER" id="PTHR43283">
    <property type="entry name" value="BETA-LACTAMASE-RELATED"/>
    <property type="match status" value="1"/>
</dbReference>
<dbReference type="EMBL" id="MU007027">
    <property type="protein sequence ID" value="KAF2432294.1"/>
    <property type="molecule type" value="Genomic_DNA"/>
</dbReference>
<reference evidence="4" key="1">
    <citation type="journal article" date="2020" name="Stud. Mycol.">
        <title>101 Dothideomycetes genomes: a test case for predicting lifestyles and emergence of pathogens.</title>
        <authorList>
            <person name="Haridas S."/>
            <person name="Albert R."/>
            <person name="Binder M."/>
            <person name="Bloem J."/>
            <person name="Labutti K."/>
            <person name="Salamov A."/>
            <person name="Andreopoulos B."/>
            <person name="Baker S."/>
            <person name="Barry K."/>
            <person name="Bills G."/>
            <person name="Bluhm B."/>
            <person name="Cannon C."/>
            <person name="Castanera R."/>
            <person name="Culley D."/>
            <person name="Daum C."/>
            <person name="Ezra D."/>
            <person name="Gonzalez J."/>
            <person name="Henrissat B."/>
            <person name="Kuo A."/>
            <person name="Liang C."/>
            <person name="Lipzen A."/>
            <person name="Lutzoni F."/>
            <person name="Magnuson J."/>
            <person name="Mondo S."/>
            <person name="Nolan M."/>
            <person name="Ohm R."/>
            <person name="Pangilinan J."/>
            <person name="Park H.-J."/>
            <person name="Ramirez L."/>
            <person name="Alfaro M."/>
            <person name="Sun H."/>
            <person name="Tritt A."/>
            <person name="Yoshinaga Y."/>
            <person name="Zwiers L.-H."/>
            <person name="Turgeon B."/>
            <person name="Goodwin S."/>
            <person name="Spatafora J."/>
            <person name="Crous P."/>
            <person name="Grigoriev I."/>
        </authorList>
    </citation>
    <scope>NUCLEOTIDE SEQUENCE</scope>
    <source>
        <strain evidence="4">CBS 130266</strain>
    </source>
</reference>
<feature type="domain" description="Beta-lactamase-related" evidence="3">
    <location>
        <begin position="25"/>
        <end position="431"/>
    </location>
</feature>
<protein>
    <submittedName>
        <fullName evidence="4">Beta-lactamase/transpeptidase-like protein</fullName>
    </submittedName>
</protein>
<keyword evidence="5" id="KW-1185">Reference proteome</keyword>
<comment type="similarity">
    <text evidence="1">Belongs to the class-A beta-lactamase family.</text>
</comment>
<organism evidence="4 5">
    <name type="scientific">Tothia fuscella</name>
    <dbReference type="NCBI Taxonomy" id="1048955"/>
    <lineage>
        <taxon>Eukaryota</taxon>
        <taxon>Fungi</taxon>
        <taxon>Dikarya</taxon>
        <taxon>Ascomycota</taxon>
        <taxon>Pezizomycotina</taxon>
        <taxon>Dothideomycetes</taxon>
        <taxon>Pleosporomycetidae</taxon>
        <taxon>Venturiales</taxon>
        <taxon>Cylindrosympodiaceae</taxon>
        <taxon>Tothia</taxon>
    </lineage>
</organism>
<dbReference type="Proteomes" id="UP000800235">
    <property type="component" value="Unassembled WGS sequence"/>
</dbReference>
<dbReference type="InterPro" id="IPR012338">
    <property type="entry name" value="Beta-lactam/transpept-like"/>
</dbReference>
<dbReference type="InterPro" id="IPR050789">
    <property type="entry name" value="Diverse_Enzym_Activities"/>
</dbReference>
<accession>A0A9P4NU64</accession>
<evidence type="ECO:0000259" key="3">
    <source>
        <dbReference type="Pfam" id="PF00144"/>
    </source>
</evidence>
<evidence type="ECO:0000256" key="1">
    <source>
        <dbReference type="ARBA" id="ARBA00009009"/>
    </source>
</evidence>
<evidence type="ECO:0000313" key="5">
    <source>
        <dbReference type="Proteomes" id="UP000800235"/>
    </source>
</evidence>
<dbReference type="PANTHER" id="PTHR43283:SF17">
    <property type="entry name" value="(LOVD), PUTATIVE (AFU_ORTHOLOGUE AFUA_5G00920)-RELATED"/>
    <property type="match status" value="1"/>
</dbReference>
<dbReference type="Gene3D" id="3.40.710.10">
    <property type="entry name" value="DD-peptidase/beta-lactamase superfamily"/>
    <property type="match status" value="1"/>
</dbReference>
<keyword evidence="2" id="KW-0378">Hydrolase</keyword>
<dbReference type="OrthoDB" id="428260at2759"/>
<dbReference type="InterPro" id="IPR001466">
    <property type="entry name" value="Beta-lactam-related"/>
</dbReference>
<evidence type="ECO:0000256" key="2">
    <source>
        <dbReference type="ARBA" id="ARBA00022801"/>
    </source>
</evidence>
<proteinExistence type="inferred from homology"/>
<dbReference type="SUPFAM" id="SSF56601">
    <property type="entry name" value="beta-lactamase/transpeptidase-like"/>
    <property type="match status" value="1"/>
</dbReference>
<dbReference type="Pfam" id="PF00144">
    <property type="entry name" value="Beta-lactamase"/>
    <property type="match status" value="1"/>
</dbReference>
<dbReference type="AlphaFoldDB" id="A0A9P4NU64"/>
<evidence type="ECO:0000313" key="4">
    <source>
        <dbReference type="EMBL" id="KAF2432294.1"/>
    </source>
</evidence>
<gene>
    <name evidence="4" type="ORF">EJ08DRAFT_732699</name>
</gene>
<dbReference type="GO" id="GO:0016787">
    <property type="term" value="F:hydrolase activity"/>
    <property type="evidence" value="ECO:0007669"/>
    <property type="project" value="UniProtKB-KW"/>
</dbReference>
<comment type="caution">
    <text evidence="4">The sequence shown here is derived from an EMBL/GenBank/DDBJ whole genome shotgun (WGS) entry which is preliminary data.</text>
</comment>
<name>A0A9P4NU64_9PEZI</name>
<sequence length="481" mass="51449">MGKAMETFKQNFKAASSTKGPDGIAAGTAIAISGDGRVLHSYSTGTYHVNPKAPSATSENDQKPFDGDVICWIASCTKLMATVATMQCVERGLLDLDADVGEKILPEFKDIQVLEKMEDDGKGGKKPVLRAAKGKVTLRNLLTHTSGVSYEFTNPTLAAWRQWAVANTPDGAANHRSSDIGTAFRVPLLFDPDQGWAYGYGIDWAGEAVMRVTKQTLEAYMAKNIWGPLGMNSTTFDPWVERKDLAPRVAGMMERDAEKNLAAGDKAAYVQGIGAQKYSGGGGAYSTANDYAKLVASLLGTINGFPQKPGRNLLQAQTLNDMIAQTNSTPAATILNAIVSSPMAAGLAGNIPGDQKVEFGLGGLVNRVPISKPTRRATDATISAEGTGRAANSIQWCGLPNCHWWISPGDGVCGVFFTQVLPPGDNATLRLYEEFEGAVLRDLKENQKSAVVAPSRTVLPYLLAPALGAAYLAYTRYYRTR</sequence>